<gene>
    <name evidence="2" type="ORF">PCAR00345_LOCUS2027</name>
</gene>
<dbReference type="EMBL" id="HBIZ01003719">
    <property type="protein sequence ID" value="CAE0749444.1"/>
    <property type="molecule type" value="Transcribed_RNA"/>
</dbReference>
<protein>
    <submittedName>
        <fullName evidence="2">Uncharacterized protein</fullName>
    </submittedName>
</protein>
<feature type="region of interest" description="Disordered" evidence="1">
    <location>
        <begin position="1"/>
        <end position="29"/>
    </location>
</feature>
<sequence length="127" mass="14102">MDALLDSALDTAQQAGRKSGAVEAVEAQSSFPDEDYVDRIKNAFLRKHSQALVELEQLTAEQDAMWEDLAKEIAPGNEPPSDWVSAEVELVPELAEDEEEESGESEDDEDEACQRLNAVLTQPKWKL</sequence>
<evidence type="ECO:0000313" key="2">
    <source>
        <dbReference type="EMBL" id="CAE0749444.1"/>
    </source>
</evidence>
<reference evidence="2" key="1">
    <citation type="submission" date="2021-01" db="EMBL/GenBank/DDBJ databases">
        <authorList>
            <person name="Corre E."/>
            <person name="Pelletier E."/>
            <person name="Niang G."/>
            <person name="Scheremetjew M."/>
            <person name="Finn R."/>
            <person name="Kale V."/>
            <person name="Holt S."/>
            <person name="Cochrane G."/>
            <person name="Meng A."/>
            <person name="Brown T."/>
            <person name="Cohen L."/>
        </authorList>
    </citation>
    <scope>NUCLEOTIDE SEQUENCE</scope>
    <source>
        <strain evidence="2">CCMP645</strain>
    </source>
</reference>
<organism evidence="2">
    <name type="scientific">Chrysotila carterae</name>
    <name type="common">Marine alga</name>
    <name type="synonym">Syracosphaera carterae</name>
    <dbReference type="NCBI Taxonomy" id="13221"/>
    <lineage>
        <taxon>Eukaryota</taxon>
        <taxon>Haptista</taxon>
        <taxon>Haptophyta</taxon>
        <taxon>Prymnesiophyceae</taxon>
        <taxon>Isochrysidales</taxon>
        <taxon>Isochrysidaceae</taxon>
        <taxon>Chrysotila</taxon>
    </lineage>
</organism>
<proteinExistence type="predicted"/>
<accession>A0A7S4B0Z0</accession>
<dbReference type="AlphaFoldDB" id="A0A7S4B0Z0"/>
<evidence type="ECO:0000256" key="1">
    <source>
        <dbReference type="SAM" id="MobiDB-lite"/>
    </source>
</evidence>
<name>A0A7S4B0Z0_CHRCT</name>